<dbReference type="SMART" id="SM00256">
    <property type="entry name" value="FBOX"/>
    <property type="match status" value="1"/>
</dbReference>
<keyword evidence="2" id="KW-1185">Reference proteome</keyword>
<dbReference type="InterPro" id="IPR055411">
    <property type="entry name" value="LRR_FXL15/At3g58940/PEG3-like"/>
</dbReference>
<accession>A0A1S3E3R7</accession>
<dbReference type="PANTHER" id="PTHR32212">
    <property type="entry name" value="CYCLIN-LIKE F-BOX"/>
    <property type="match status" value="1"/>
</dbReference>
<sequence>MSDRVKMKRHNLNDLPNEILLHIMSYMMIKDVVKTSVLSKRWKNLWKYLPDLKLNTSEFSKPWFFTECVSDIVSSRSQGDYPLRTLDFNRHGSFQHKVFTGLITHAMSRNLQQLKIVVPSNIGLPYSIFSCHSLTSIYISVSRYDVKRRTRLPKHLDLPALKSLHLDFVGIQADESGHAEPFSACTKLTNLYIDECVLVYPSSLSRDVEGILNVINASLSNLTIKDTLTQKNMRPEPTYKYVISTPKLISFTVNGSPFRASSVPHGVKVELQSSSVT</sequence>
<dbReference type="AlphaFoldDB" id="A0A1S3E3R7"/>
<proteinExistence type="predicted"/>
<reference evidence="3 4" key="2">
    <citation type="submission" date="2025-04" db="UniProtKB">
        <authorList>
            <consortium name="RefSeq"/>
        </authorList>
    </citation>
    <scope>IDENTIFICATION</scope>
    <source>
        <tissue evidence="3 4">Etiolated seedlings</tissue>
    </source>
</reference>
<evidence type="ECO:0000313" key="3">
    <source>
        <dbReference type="RefSeq" id="XP_004495479.1"/>
    </source>
</evidence>
<feature type="domain" description="F-box" evidence="1">
    <location>
        <begin position="9"/>
        <end position="45"/>
    </location>
</feature>
<gene>
    <name evidence="3 4" type="primary">LOC101511007</name>
</gene>
<name>A0A1S3E3R7_CICAR</name>
<evidence type="ECO:0000313" key="4">
    <source>
        <dbReference type="RefSeq" id="XP_012570014.1"/>
    </source>
</evidence>
<dbReference type="Pfam" id="PF00646">
    <property type="entry name" value="F-box"/>
    <property type="match status" value="1"/>
</dbReference>
<evidence type="ECO:0000313" key="2">
    <source>
        <dbReference type="Proteomes" id="UP000087171"/>
    </source>
</evidence>
<dbReference type="PANTHER" id="PTHR32212:SF385">
    <property type="entry name" value="F-BOX_RNI_FBD-LIKE DOMAIN PROTEIN"/>
    <property type="match status" value="1"/>
</dbReference>
<reference evidence="2" key="1">
    <citation type="journal article" date="2013" name="Nat. Biotechnol.">
        <title>Draft genome sequence of chickpea (Cicer arietinum) provides a resource for trait improvement.</title>
        <authorList>
            <person name="Varshney R.K."/>
            <person name="Song C."/>
            <person name="Saxena R.K."/>
            <person name="Azam S."/>
            <person name="Yu S."/>
            <person name="Sharpe A.G."/>
            <person name="Cannon S."/>
            <person name="Baek J."/>
            <person name="Rosen B.D."/>
            <person name="Tar'an B."/>
            <person name="Millan T."/>
            <person name="Zhang X."/>
            <person name="Ramsay L.D."/>
            <person name="Iwata A."/>
            <person name="Wang Y."/>
            <person name="Nelson W."/>
            <person name="Farmer A.D."/>
            <person name="Gaur P.M."/>
            <person name="Soderlund C."/>
            <person name="Penmetsa R.V."/>
            <person name="Xu C."/>
            <person name="Bharti A.K."/>
            <person name="He W."/>
            <person name="Winter P."/>
            <person name="Zhao S."/>
            <person name="Hane J.K."/>
            <person name="Carrasquilla-Garcia N."/>
            <person name="Condie J.A."/>
            <person name="Upadhyaya H.D."/>
            <person name="Luo M.C."/>
            <person name="Thudi M."/>
            <person name="Gowda C.L."/>
            <person name="Singh N.P."/>
            <person name="Lichtenzveig J."/>
            <person name="Gali K.K."/>
            <person name="Rubio J."/>
            <person name="Nadarajan N."/>
            <person name="Dolezel J."/>
            <person name="Bansal K.C."/>
            <person name="Xu X."/>
            <person name="Edwards D."/>
            <person name="Zhang G."/>
            <person name="Kahl G."/>
            <person name="Gil J."/>
            <person name="Singh K.B."/>
            <person name="Datta S.K."/>
            <person name="Jackson S.A."/>
            <person name="Wang J."/>
            <person name="Cook D.R."/>
        </authorList>
    </citation>
    <scope>NUCLEOTIDE SEQUENCE [LARGE SCALE GENOMIC DNA]</scope>
    <source>
        <strain evidence="2">cv. CDC Frontier</strain>
    </source>
</reference>
<dbReference type="InterPro" id="IPR053781">
    <property type="entry name" value="F-box_AtFBL13-like"/>
</dbReference>
<dbReference type="PROSITE" id="PS50181">
    <property type="entry name" value="FBOX"/>
    <property type="match status" value="1"/>
</dbReference>
<dbReference type="SUPFAM" id="SSF81383">
    <property type="entry name" value="F-box domain"/>
    <property type="match status" value="1"/>
</dbReference>
<dbReference type="InterPro" id="IPR036047">
    <property type="entry name" value="F-box-like_dom_sf"/>
</dbReference>
<dbReference type="CDD" id="cd22160">
    <property type="entry name" value="F-box_AtFBL13-like"/>
    <property type="match status" value="1"/>
</dbReference>
<dbReference type="RefSeq" id="XP_004495479.1">
    <property type="nucleotide sequence ID" value="XM_004495422.3"/>
</dbReference>
<dbReference type="Proteomes" id="UP000087171">
    <property type="component" value="Chromosome Ca4"/>
</dbReference>
<dbReference type="PaxDb" id="3827-XP_004495479.1"/>
<protein>
    <submittedName>
        <fullName evidence="3 4">FBD-associated F-box protein At3g52670-like</fullName>
    </submittedName>
</protein>
<dbReference type="InterPro" id="IPR032675">
    <property type="entry name" value="LRR_dom_sf"/>
</dbReference>
<dbReference type="STRING" id="3827.A0A1S3E3R7"/>
<dbReference type="Gene3D" id="3.80.10.10">
    <property type="entry name" value="Ribonuclease Inhibitor"/>
    <property type="match status" value="1"/>
</dbReference>
<dbReference type="RefSeq" id="XP_012570014.1">
    <property type="nucleotide sequence ID" value="XM_012714560.2"/>
</dbReference>
<dbReference type="SUPFAM" id="SSF52047">
    <property type="entry name" value="RNI-like"/>
    <property type="match status" value="1"/>
</dbReference>
<evidence type="ECO:0000259" key="1">
    <source>
        <dbReference type="PROSITE" id="PS50181"/>
    </source>
</evidence>
<organism evidence="2 4">
    <name type="scientific">Cicer arietinum</name>
    <name type="common">Chickpea</name>
    <name type="synonym">Garbanzo</name>
    <dbReference type="NCBI Taxonomy" id="3827"/>
    <lineage>
        <taxon>Eukaryota</taxon>
        <taxon>Viridiplantae</taxon>
        <taxon>Streptophyta</taxon>
        <taxon>Embryophyta</taxon>
        <taxon>Tracheophyta</taxon>
        <taxon>Spermatophyta</taxon>
        <taxon>Magnoliopsida</taxon>
        <taxon>eudicotyledons</taxon>
        <taxon>Gunneridae</taxon>
        <taxon>Pentapetalae</taxon>
        <taxon>rosids</taxon>
        <taxon>fabids</taxon>
        <taxon>Fabales</taxon>
        <taxon>Fabaceae</taxon>
        <taxon>Papilionoideae</taxon>
        <taxon>50 kb inversion clade</taxon>
        <taxon>NPAAA clade</taxon>
        <taxon>Hologalegina</taxon>
        <taxon>IRL clade</taxon>
        <taxon>Cicereae</taxon>
        <taxon>Cicer</taxon>
    </lineage>
</organism>
<dbReference type="InterPro" id="IPR001810">
    <property type="entry name" value="F-box_dom"/>
</dbReference>
<dbReference type="OrthoDB" id="677997at2759"/>
<dbReference type="Pfam" id="PF24758">
    <property type="entry name" value="LRR_At5g56370"/>
    <property type="match status" value="1"/>
</dbReference>